<dbReference type="GO" id="GO:0052655">
    <property type="term" value="F:L-valine-2-oxoglutarate transaminase activity"/>
    <property type="evidence" value="ECO:0007669"/>
    <property type="project" value="RHEA"/>
</dbReference>
<dbReference type="RefSeq" id="WP_038087940.1">
    <property type="nucleotide sequence ID" value="NZ_JQSG02000003.1"/>
</dbReference>
<comment type="pathway">
    <text evidence="5 21">Amino-acid biosynthesis; L-leucine biosynthesis; L-leucine from 3-methyl-2-oxobutanoate: step 4/4.</text>
</comment>
<evidence type="ECO:0000256" key="20">
    <source>
        <dbReference type="RuleBase" id="RU004516"/>
    </source>
</evidence>
<evidence type="ECO:0000256" key="21">
    <source>
        <dbReference type="RuleBase" id="RU364094"/>
    </source>
</evidence>
<evidence type="ECO:0000256" key="13">
    <source>
        <dbReference type="ARBA" id="ARBA00035633"/>
    </source>
</evidence>
<dbReference type="GO" id="GO:0052656">
    <property type="term" value="F:L-isoleucine-2-oxoglutarate transaminase activity"/>
    <property type="evidence" value="ECO:0007669"/>
    <property type="project" value="RHEA"/>
</dbReference>
<organism evidence="22 23">
    <name type="scientific">Acidihalobacter prosperus</name>
    <dbReference type="NCBI Taxonomy" id="160660"/>
    <lineage>
        <taxon>Bacteria</taxon>
        <taxon>Pseudomonadati</taxon>
        <taxon>Pseudomonadota</taxon>
        <taxon>Gammaproteobacteria</taxon>
        <taxon>Chromatiales</taxon>
        <taxon>Ectothiorhodospiraceae</taxon>
        <taxon>Acidihalobacter</taxon>
    </lineage>
</organism>
<comment type="pathway">
    <text evidence="4 21">Amino-acid biosynthesis; L-valine biosynthesis; L-valine from pyruvate: step 4/4.</text>
</comment>
<evidence type="ECO:0000256" key="4">
    <source>
        <dbReference type="ARBA" id="ARBA00004931"/>
    </source>
</evidence>
<evidence type="ECO:0000256" key="19">
    <source>
        <dbReference type="RuleBase" id="RU004106"/>
    </source>
</evidence>
<dbReference type="PANTHER" id="PTHR42743">
    <property type="entry name" value="AMINO-ACID AMINOTRANSFERASE"/>
    <property type="match status" value="1"/>
</dbReference>
<dbReference type="GO" id="GO:0009098">
    <property type="term" value="P:L-leucine biosynthetic process"/>
    <property type="evidence" value="ECO:0007669"/>
    <property type="project" value="UniProtKB-UniPathway"/>
</dbReference>
<evidence type="ECO:0000256" key="7">
    <source>
        <dbReference type="ARBA" id="ARBA00022576"/>
    </source>
</evidence>
<dbReference type="EMBL" id="JQSG02000003">
    <property type="protein sequence ID" value="OBS09478.1"/>
    <property type="molecule type" value="Genomic_DNA"/>
</dbReference>
<dbReference type="STRING" id="160660.BJI67_00655"/>
<dbReference type="FunFam" id="3.20.10.10:FF:000002">
    <property type="entry name" value="D-alanine aminotransferase"/>
    <property type="match status" value="1"/>
</dbReference>
<keyword evidence="10 20" id="KW-0663">Pyridoxal phosphate</keyword>
<sequence>MPEQSVARCWFNGRLVDPAAPQISVYDHGLLYGDGVFEGIRFYARRPFRLQAHLDRLLRSARAIALELPYDAEALTAAVHETIAACPLDDGYLRLVATRGIGTLGIDPRSCARPNVFVVADRIVLAAESSRTRGLRVAIAATRRLPADGLDPRIKSLNYLNHILARMEASRAGADEALLLNAQGRVTEGSGDNVFVVRGGELLTPPGIDGALEGVTRAVVLELAAALGLPAREASLAPYELHTAEECFLTGTAAELLPVREIDGRALPSCPGPVTRAIQDAYLALIARECGTEGQAAPT</sequence>
<name>A0A1A6C4I7_9GAMM</name>
<dbReference type="Pfam" id="PF01063">
    <property type="entry name" value="Aminotran_4"/>
    <property type="match status" value="1"/>
</dbReference>
<evidence type="ECO:0000256" key="5">
    <source>
        <dbReference type="ARBA" id="ARBA00005072"/>
    </source>
</evidence>
<dbReference type="AlphaFoldDB" id="A0A1A6C4I7"/>
<comment type="catalytic activity">
    <reaction evidence="14 21">
        <text>L-valine + 2-oxoglutarate = 3-methyl-2-oxobutanoate + L-glutamate</text>
        <dbReference type="Rhea" id="RHEA:24813"/>
        <dbReference type="ChEBI" id="CHEBI:11851"/>
        <dbReference type="ChEBI" id="CHEBI:16810"/>
        <dbReference type="ChEBI" id="CHEBI:29985"/>
        <dbReference type="ChEBI" id="CHEBI:57762"/>
        <dbReference type="EC" id="2.6.1.42"/>
    </reaction>
</comment>
<comment type="function">
    <text evidence="2 21">Acts on leucine, isoleucine and valine.</text>
</comment>
<dbReference type="GO" id="GO:0046656">
    <property type="term" value="P:folic acid biosynthetic process"/>
    <property type="evidence" value="ECO:0007669"/>
    <property type="project" value="UniProtKB-KW"/>
</dbReference>
<evidence type="ECO:0000256" key="16">
    <source>
        <dbReference type="ARBA" id="ARBA00049229"/>
    </source>
</evidence>
<dbReference type="InterPro" id="IPR005785">
    <property type="entry name" value="B_amino_transI"/>
</dbReference>
<keyword evidence="8 21" id="KW-0028">Amino-acid biosynthesis</keyword>
<proteinExistence type="inferred from homology"/>
<evidence type="ECO:0000256" key="2">
    <source>
        <dbReference type="ARBA" id="ARBA00003109"/>
    </source>
</evidence>
<keyword evidence="23" id="KW-1185">Reference proteome</keyword>
<dbReference type="InterPro" id="IPR050571">
    <property type="entry name" value="Class-IV_PLP-Dep_Aminotrnsfr"/>
</dbReference>
<dbReference type="UniPathway" id="UPA00049">
    <property type="reaction ID" value="UER00062"/>
</dbReference>
<dbReference type="Gene3D" id="3.20.10.10">
    <property type="entry name" value="D-amino Acid Aminotransferase, subunit A, domain 2"/>
    <property type="match status" value="1"/>
</dbReference>
<dbReference type="GO" id="GO:0008696">
    <property type="term" value="F:4-amino-4-deoxychorismate lyase activity"/>
    <property type="evidence" value="ECO:0007669"/>
    <property type="project" value="UniProtKB-EC"/>
</dbReference>
<evidence type="ECO:0000256" key="18">
    <source>
        <dbReference type="ARBA" id="ARBA00054027"/>
    </source>
</evidence>
<comment type="pathway">
    <text evidence="3 21">Amino-acid biosynthesis; L-isoleucine biosynthesis; L-isoleucine from 2-oxobutanoate: step 4/4.</text>
</comment>
<dbReference type="GO" id="GO:0009097">
    <property type="term" value="P:isoleucine biosynthetic process"/>
    <property type="evidence" value="ECO:0007669"/>
    <property type="project" value="UniProtKB-UniPathway"/>
</dbReference>
<gene>
    <name evidence="21" type="primary">ilvE</name>
    <name evidence="22" type="ORF">Thpro_021806</name>
</gene>
<evidence type="ECO:0000313" key="22">
    <source>
        <dbReference type="EMBL" id="OBS09478.1"/>
    </source>
</evidence>
<dbReference type="CDD" id="cd01558">
    <property type="entry name" value="D-AAT_like"/>
    <property type="match status" value="1"/>
</dbReference>
<dbReference type="PROSITE" id="PS00770">
    <property type="entry name" value="AA_TRANSFER_CLASS_4"/>
    <property type="match status" value="1"/>
</dbReference>
<keyword evidence="12 21" id="KW-0100">Branched-chain amino acid biosynthesis</keyword>
<dbReference type="EC" id="2.6.1.42" evidence="21"/>
<evidence type="ECO:0000256" key="3">
    <source>
        <dbReference type="ARBA" id="ARBA00004824"/>
    </source>
</evidence>
<evidence type="ECO:0000256" key="12">
    <source>
        <dbReference type="ARBA" id="ARBA00023304"/>
    </source>
</evidence>
<dbReference type="NCBIfam" id="TIGR01122">
    <property type="entry name" value="ilvE_I"/>
    <property type="match status" value="1"/>
</dbReference>
<dbReference type="OrthoDB" id="21319at2"/>
<protein>
    <recommendedName>
        <fullName evidence="21">Branched-chain-amino-acid aminotransferase</fullName>
        <shortName evidence="21">BCAT</shortName>
        <ecNumber evidence="21">2.6.1.42</ecNumber>
    </recommendedName>
</protein>
<dbReference type="UniPathway" id="UPA00047">
    <property type="reaction ID" value="UER00058"/>
</dbReference>
<comment type="caution">
    <text evidence="22">The sequence shown here is derived from an EMBL/GenBank/DDBJ whole genome shotgun (WGS) entry which is preliminary data.</text>
</comment>
<dbReference type="GO" id="GO:0052654">
    <property type="term" value="F:L-leucine-2-oxoglutarate transaminase activity"/>
    <property type="evidence" value="ECO:0007669"/>
    <property type="project" value="RHEA"/>
</dbReference>
<comment type="cofactor">
    <cofactor evidence="1 20">
        <name>pyridoxal 5'-phosphate</name>
        <dbReference type="ChEBI" id="CHEBI:597326"/>
    </cofactor>
</comment>
<evidence type="ECO:0000313" key="23">
    <source>
        <dbReference type="Proteomes" id="UP000029273"/>
    </source>
</evidence>
<dbReference type="InterPro" id="IPR043132">
    <property type="entry name" value="BCAT-like_C"/>
</dbReference>
<evidence type="ECO:0000256" key="11">
    <source>
        <dbReference type="ARBA" id="ARBA00022909"/>
    </source>
</evidence>
<comment type="function">
    <text evidence="18">Involved in the biosynthesis of p-aminobenzoate (PABA), a precursor of tetrahydrofolate. Converts 4-amino-4-deoxychorismate into 4-aminobenzoate (PABA) and pyruvate.</text>
</comment>
<comment type="catalytic activity">
    <reaction evidence="15 21">
        <text>L-isoleucine + 2-oxoglutarate = (S)-3-methyl-2-oxopentanoate + L-glutamate</text>
        <dbReference type="Rhea" id="RHEA:24801"/>
        <dbReference type="ChEBI" id="CHEBI:16810"/>
        <dbReference type="ChEBI" id="CHEBI:29985"/>
        <dbReference type="ChEBI" id="CHEBI:35146"/>
        <dbReference type="ChEBI" id="CHEBI:58045"/>
        <dbReference type="EC" id="2.6.1.42"/>
    </reaction>
</comment>
<dbReference type="InterPro" id="IPR018300">
    <property type="entry name" value="Aminotrans_IV_CS"/>
</dbReference>
<evidence type="ECO:0000256" key="17">
    <source>
        <dbReference type="ARBA" id="ARBA00049529"/>
    </source>
</evidence>
<comment type="catalytic activity">
    <reaction evidence="17">
        <text>4-amino-4-deoxychorismate = 4-aminobenzoate + pyruvate + H(+)</text>
        <dbReference type="Rhea" id="RHEA:16201"/>
        <dbReference type="ChEBI" id="CHEBI:15361"/>
        <dbReference type="ChEBI" id="CHEBI:15378"/>
        <dbReference type="ChEBI" id="CHEBI:17836"/>
        <dbReference type="ChEBI" id="CHEBI:58406"/>
        <dbReference type="EC" id="4.1.3.38"/>
    </reaction>
</comment>
<dbReference type="UniPathway" id="UPA00048">
    <property type="reaction ID" value="UER00073"/>
</dbReference>
<dbReference type="Gene3D" id="3.30.470.10">
    <property type="match status" value="1"/>
</dbReference>
<comment type="similarity">
    <text evidence="6 19">Belongs to the class-IV pyridoxal-phosphate-dependent aminotransferase family.</text>
</comment>
<evidence type="ECO:0000256" key="8">
    <source>
        <dbReference type="ARBA" id="ARBA00022605"/>
    </source>
</evidence>
<dbReference type="PANTHER" id="PTHR42743:SF11">
    <property type="entry name" value="AMINODEOXYCHORISMATE LYASE"/>
    <property type="match status" value="1"/>
</dbReference>
<evidence type="ECO:0000256" key="15">
    <source>
        <dbReference type="ARBA" id="ARBA00048798"/>
    </source>
</evidence>
<evidence type="ECO:0000256" key="6">
    <source>
        <dbReference type="ARBA" id="ARBA00009320"/>
    </source>
</evidence>
<accession>A0A1A6C4I7</accession>
<reference evidence="22 23" key="1">
    <citation type="journal article" date="2014" name="Genome Announc.">
        <title>Draft Genome Sequence of the Iron-Oxidizing, Acidophilic, and Halotolerant 'Thiobacillus prosperus' Type Strain DSM 5130.</title>
        <authorList>
            <person name="Ossandon F.J."/>
            <person name="Cardenas J.P."/>
            <person name="Corbett M."/>
            <person name="Quatrini R."/>
            <person name="Holmes D.S."/>
            <person name="Watkin E."/>
        </authorList>
    </citation>
    <scope>NUCLEOTIDE SEQUENCE [LARGE SCALE GENOMIC DNA]</scope>
    <source>
        <strain evidence="22 23">DSM 5130</strain>
    </source>
</reference>
<dbReference type="InterPro" id="IPR043131">
    <property type="entry name" value="BCAT-like_N"/>
</dbReference>
<keyword evidence="9 21" id="KW-0808">Transferase</keyword>
<dbReference type="SUPFAM" id="SSF56752">
    <property type="entry name" value="D-aminoacid aminotransferase-like PLP-dependent enzymes"/>
    <property type="match status" value="1"/>
</dbReference>
<dbReference type="GO" id="GO:0009099">
    <property type="term" value="P:L-valine biosynthetic process"/>
    <property type="evidence" value="ECO:0007669"/>
    <property type="project" value="UniProtKB-UniPathway"/>
</dbReference>
<dbReference type="Proteomes" id="UP000029273">
    <property type="component" value="Unassembled WGS sequence"/>
</dbReference>
<dbReference type="InterPro" id="IPR036038">
    <property type="entry name" value="Aminotransferase-like"/>
</dbReference>
<evidence type="ECO:0000256" key="1">
    <source>
        <dbReference type="ARBA" id="ARBA00001933"/>
    </source>
</evidence>
<evidence type="ECO:0000256" key="14">
    <source>
        <dbReference type="ARBA" id="ARBA00048212"/>
    </source>
</evidence>
<dbReference type="GO" id="GO:0005829">
    <property type="term" value="C:cytosol"/>
    <property type="evidence" value="ECO:0007669"/>
    <property type="project" value="TreeGrafter"/>
</dbReference>
<evidence type="ECO:0000256" key="9">
    <source>
        <dbReference type="ARBA" id="ARBA00022679"/>
    </source>
</evidence>
<evidence type="ECO:0000256" key="10">
    <source>
        <dbReference type="ARBA" id="ARBA00022898"/>
    </source>
</evidence>
<comment type="catalytic activity">
    <reaction evidence="16 21">
        <text>L-leucine + 2-oxoglutarate = 4-methyl-2-oxopentanoate + L-glutamate</text>
        <dbReference type="Rhea" id="RHEA:18321"/>
        <dbReference type="ChEBI" id="CHEBI:16810"/>
        <dbReference type="ChEBI" id="CHEBI:17865"/>
        <dbReference type="ChEBI" id="CHEBI:29985"/>
        <dbReference type="ChEBI" id="CHEBI:57427"/>
        <dbReference type="EC" id="2.6.1.42"/>
    </reaction>
</comment>
<comment type="pathway">
    <text evidence="13">Cofactor biosynthesis; tetrahydrofolate biosynthesis; 4-aminobenzoate from chorismate: step 2/2.</text>
</comment>
<keyword evidence="11" id="KW-0289">Folate biosynthesis</keyword>
<keyword evidence="7 21" id="KW-0032">Aminotransferase</keyword>
<dbReference type="InterPro" id="IPR001544">
    <property type="entry name" value="Aminotrans_IV"/>
</dbReference>